<name>A0A8T0DN68_9TREM</name>
<evidence type="ECO:0000313" key="2">
    <source>
        <dbReference type="EMBL" id="KAF8569080.1"/>
    </source>
</evidence>
<evidence type="ECO:0000313" key="3">
    <source>
        <dbReference type="Proteomes" id="UP000699462"/>
    </source>
</evidence>
<dbReference type="Proteomes" id="UP000699462">
    <property type="component" value="Unassembled WGS sequence"/>
</dbReference>
<feature type="region of interest" description="Disordered" evidence="1">
    <location>
        <begin position="107"/>
        <end position="126"/>
    </location>
</feature>
<dbReference type="AlphaFoldDB" id="A0A8T0DN68"/>
<comment type="caution">
    <text evidence="2">The sequence shown here is derived from an EMBL/GenBank/DDBJ whole genome shotgun (WGS) entry which is preliminary data.</text>
</comment>
<dbReference type="EMBL" id="JTDF01002208">
    <property type="protein sequence ID" value="KAF8569080.1"/>
    <property type="molecule type" value="Genomic_DNA"/>
</dbReference>
<feature type="compositionally biased region" description="Polar residues" evidence="1">
    <location>
        <begin position="117"/>
        <end position="126"/>
    </location>
</feature>
<proteinExistence type="predicted"/>
<reference evidence="2 3" key="1">
    <citation type="submission" date="2019-07" db="EMBL/GenBank/DDBJ databases">
        <title>Annotation for the trematode Paragonimus westermani.</title>
        <authorList>
            <person name="Choi Y.-J."/>
        </authorList>
    </citation>
    <scope>NUCLEOTIDE SEQUENCE [LARGE SCALE GENOMIC DNA]</scope>
    <source>
        <strain evidence="2">180907_Pwestermani</strain>
    </source>
</reference>
<dbReference type="OrthoDB" id="10405046at2759"/>
<evidence type="ECO:0000256" key="1">
    <source>
        <dbReference type="SAM" id="MobiDB-lite"/>
    </source>
</evidence>
<organism evidence="2 3">
    <name type="scientific">Paragonimus westermani</name>
    <dbReference type="NCBI Taxonomy" id="34504"/>
    <lineage>
        <taxon>Eukaryota</taxon>
        <taxon>Metazoa</taxon>
        <taxon>Spiralia</taxon>
        <taxon>Lophotrochozoa</taxon>
        <taxon>Platyhelminthes</taxon>
        <taxon>Trematoda</taxon>
        <taxon>Digenea</taxon>
        <taxon>Plagiorchiida</taxon>
        <taxon>Troglotremata</taxon>
        <taxon>Troglotrematidae</taxon>
        <taxon>Paragonimus</taxon>
    </lineage>
</organism>
<keyword evidence="3" id="KW-1185">Reference proteome</keyword>
<sequence>MKQPALGENGFEFLGFKLRNGNQQWTQFDCSFTQGCDTLEATNNWDPWNVRNEAPARNVQWSTPSLWSNDSNLPGRQTSASFQTSAAMTLPSYTSERVLPNLSAQTQGTDDWLMSSPKPQTNPRNPFVQSWTSNQPIEAIWPTGQSTVNWCDAMVSRGASEQV</sequence>
<gene>
    <name evidence="2" type="ORF">P879_03851</name>
</gene>
<protein>
    <submittedName>
        <fullName evidence="2">Uncharacterized protein</fullName>
    </submittedName>
</protein>
<accession>A0A8T0DN68</accession>